<dbReference type="SUPFAM" id="SSF53756">
    <property type="entry name" value="UDP-Glycosyltransferase/glycogen phosphorylase"/>
    <property type="match status" value="1"/>
</dbReference>
<dbReference type="RefSeq" id="WP_014808287.1">
    <property type="nucleotide sequence ID" value="NC_018025.1"/>
</dbReference>
<dbReference type="PANTHER" id="PTHR46401:SF2">
    <property type="entry name" value="GLYCOSYLTRANSFERASE WBBK-RELATED"/>
    <property type="match status" value="1"/>
</dbReference>
<evidence type="ECO:0000259" key="2">
    <source>
        <dbReference type="Pfam" id="PF00534"/>
    </source>
</evidence>
<organism evidence="4 5">
    <name type="scientific">Desulfomonile tiedjei (strain ATCC 49306 / DSM 6799 / DCB-1)</name>
    <dbReference type="NCBI Taxonomy" id="706587"/>
    <lineage>
        <taxon>Bacteria</taxon>
        <taxon>Pseudomonadati</taxon>
        <taxon>Thermodesulfobacteriota</taxon>
        <taxon>Desulfomonilia</taxon>
        <taxon>Desulfomonilales</taxon>
        <taxon>Desulfomonilaceae</taxon>
        <taxon>Desulfomonile</taxon>
    </lineage>
</organism>
<keyword evidence="5" id="KW-1185">Reference proteome</keyword>
<evidence type="ECO:0000256" key="1">
    <source>
        <dbReference type="ARBA" id="ARBA00022679"/>
    </source>
</evidence>
<feature type="domain" description="Glycosyltransferase subfamily 4-like N-terminal" evidence="3">
    <location>
        <begin position="19"/>
        <end position="186"/>
    </location>
</feature>
<dbReference type="GO" id="GO:0009103">
    <property type="term" value="P:lipopolysaccharide biosynthetic process"/>
    <property type="evidence" value="ECO:0007669"/>
    <property type="project" value="TreeGrafter"/>
</dbReference>
<reference evidence="5" key="1">
    <citation type="submission" date="2012-06" db="EMBL/GenBank/DDBJ databases">
        <title>Complete sequence of chromosome of Desulfomonile tiedjei DSM 6799.</title>
        <authorList>
            <person name="Lucas S."/>
            <person name="Copeland A."/>
            <person name="Lapidus A."/>
            <person name="Glavina del Rio T."/>
            <person name="Dalin E."/>
            <person name="Tice H."/>
            <person name="Bruce D."/>
            <person name="Goodwin L."/>
            <person name="Pitluck S."/>
            <person name="Peters L."/>
            <person name="Ovchinnikova G."/>
            <person name="Zeytun A."/>
            <person name="Lu M."/>
            <person name="Kyrpides N."/>
            <person name="Mavromatis K."/>
            <person name="Ivanova N."/>
            <person name="Brettin T."/>
            <person name="Detter J.C."/>
            <person name="Han C."/>
            <person name="Larimer F."/>
            <person name="Land M."/>
            <person name="Hauser L."/>
            <person name="Markowitz V."/>
            <person name="Cheng J.-F."/>
            <person name="Hugenholtz P."/>
            <person name="Woyke T."/>
            <person name="Wu D."/>
            <person name="Spring S."/>
            <person name="Schroeder M."/>
            <person name="Brambilla E."/>
            <person name="Klenk H.-P."/>
            <person name="Eisen J.A."/>
        </authorList>
    </citation>
    <scope>NUCLEOTIDE SEQUENCE [LARGE SCALE GENOMIC DNA]</scope>
    <source>
        <strain evidence="5">ATCC 49306 / DSM 6799 / DCB-1</strain>
    </source>
</reference>
<dbReference type="STRING" id="706587.Desti_0392"/>
<evidence type="ECO:0000313" key="5">
    <source>
        <dbReference type="Proteomes" id="UP000006055"/>
    </source>
</evidence>
<evidence type="ECO:0000259" key="3">
    <source>
        <dbReference type="Pfam" id="PF13439"/>
    </source>
</evidence>
<proteinExistence type="predicted"/>
<keyword evidence="1 4" id="KW-0808">Transferase</keyword>
<dbReference type="Gene3D" id="3.40.50.2000">
    <property type="entry name" value="Glycogen Phosphorylase B"/>
    <property type="match status" value="2"/>
</dbReference>
<dbReference type="AlphaFoldDB" id="I4C0N7"/>
<dbReference type="InterPro" id="IPR028098">
    <property type="entry name" value="Glyco_trans_4-like_N"/>
</dbReference>
<sequence length="385" mass="43309">MPDLGPIVQRVLMTTDTAGGVWDYSLELAAGLRRRGVRTILAIMGNPILKVRCIEAKAIPDLQLEFGEFKLEWMANPEEDVACASEWLLKLARQYEPDLVHLNSYAFASLPWHKPCVLVAHSCILSWWNAVKKTDIPDDFDWYRGIVASGLQLADGVVFPTNSLRNQMERIYGPIQNSEVILNGKDPFRYKPGRKKRFIFSAGRLWDEAKNVAALEHVSTHLRWPTLIAGDCKKPDGSGNAPQRITYLGFLAPSRMAEFYAEASIFVSPASYEPFGLAVLEAALSGCALVLGNIPTFHELWEDAALFVDPDDLQGLKHALTTLTEDQRKLESLARKARERAFRYSGEAMSGKYYDTYSELCMDYTLLSESQDRSRHVGPELQVEF</sequence>
<dbReference type="GO" id="GO:0016757">
    <property type="term" value="F:glycosyltransferase activity"/>
    <property type="evidence" value="ECO:0007669"/>
    <property type="project" value="InterPro"/>
</dbReference>
<dbReference type="CDD" id="cd03801">
    <property type="entry name" value="GT4_PimA-like"/>
    <property type="match status" value="1"/>
</dbReference>
<dbReference type="HOGENOM" id="CLU_775479_0_0_7"/>
<dbReference type="Pfam" id="PF00534">
    <property type="entry name" value="Glycos_transf_1"/>
    <property type="match status" value="1"/>
</dbReference>
<dbReference type="EMBL" id="CP003360">
    <property type="protein sequence ID" value="AFM23128.1"/>
    <property type="molecule type" value="Genomic_DNA"/>
</dbReference>
<name>I4C0N7_DESTA</name>
<accession>I4C0N7</accession>
<dbReference type="KEGG" id="dti:Desti_0392"/>
<evidence type="ECO:0000313" key="4">
    <source>
        <dbReference type="EMBL" id="AFM23128.1"/>
    </source>
</evidence>
<dbReference type="Pfam" id="PF13439">
    <property type="entry name" value="Glyco_transf_4"/>
    <property type="match status" value="1"/>
</dbReference>
<dbReference type="OrthoDB" id="433681at2"/>
<dbReference type="PATRIC" id="fig|706587.4.peg.443"/>
<protein>
    <submittedName>
        <fullName evidence="4">Glycosyltransferase</fullName>
    </submittedName>
</protein>
<dbReference type="Proteomes" id="UP000006055">
    <property type="component" value="Chromosome"/>
</dbReference>
<dbReference type="PANTHER" id="PTHR46401">
    <property type="entry name" value="GLYCOSYLTRANSFERASE WBBK-RELATED"/>
    <property type="match status" value="1"/>
</dbReference>
<feature type="domain" description="Glycosyl transferase family 1" evidence="2">
    <location>
        <begin position="190"/>
        <end position="340"/>
    </location>
</feature>
<gene>
    <name evidence="4" type="ordered locus">Desti_0392</name>
</gene>
<dbReference type="InterPro" id="IPR001296">
    <property type="entry name" value="Glyco_trans_1"/>
</dbReference>
<dbReference type="eggNOG" id="COG0438">
    <property type="taxonomic scope" value="Bacteria"/>
</dbReference>